<dbReference type="PROSITE" id="PS50089">
    <property type="entry name" value="ZF_RING_2"/>
    <property type="match status" value="1"/>
</dbReference>
<dbReference type="SMART" id="SM00504">
    <property type="entry name" value="Ubox"/>
    <property type="match status" value="1"/>
</dbReference>
<evidence type="ECO:0000259" key="7">
    <source>
        <dbReference type="PROSITE" id="PS50188"/>
    </source>
</evidence>
<dbReference type="InterPro" id="IPR001870">
    <property type="entry name" value="B30.2/SPRY"/>
</dbReference>
<evidence type="ECO:0000259" key="6">
    <source>
        <dbReference type="PROSITE" id="PS50119"/>
    </source>
</evidence>
<evidence type="ECO:0000259" key="5">
    <source>
        <dbReference type="PROSITE" id="PS50089"/>
    </source>
</evidence>
<dbReference type="Pfam" id="PF13445">
    <property type="entry name" value="zf-RING_UBOX"/>
    <property type="match status" value="1"/>
</dbReference>
<feature type="domain" description="RING-type" evidence="5">
    <location>
        <begin position="14"/>
        <end position="54"/>
    </location>
</feature>
<evidence type="ECO:0000313" key="9">
    <source>
        <dbReference type="Proteomes" id="UP000677803"/>
    </source>
</evidence>
<dbReference type="Pfam" id="PF00643">
    <property type="entry name" value="zf-B_box"/>
    <property type="match status" value="1"/>
</dbReference>
<dbReference type="InterPro" id="IPR013320">
    <property type="entry name" value="ConA-like_dom_sf"/>
</dbReference>
<keyword evidence="9" id="KW-1185">Reference proteome</keyword>
<dbReference type="GO" id="GO:0004842">
    <property type="term" value="F:ubiquitin-protein transferase activity"/>
    <property type="evidence" value="ECO:0007669"/>
    <property type="project" value="InterPro"/>
</dbReference>
<keyword evidence="3" id="KW-0862">Zinc</keyword>
<evidence type="ECO:0000313" key="8">
    <source>
        <dbReference type="EMBL" id="CAG5928119.1"/>
    </source>
</evidence>
<dbReference type="InterPro" id="IPR050143">
    <property type="entry name" value="TRIM/RBCC"/>
</dbReference>
<dbReference type="SUPFAM" id="SSF57850">
    <property type="entry name" value="RING/U-box"/>
    <property type="match status" value="1"/>
</dbReference>
<dbReference type="AlphaFoldDB" id="A0A8S4B1L1"/>
<dbReference type="Gene3D" id="2.60.120.920">
    <property type="match status" value="1"/>
</dbReference>
<accession>A0A8S4B1L1</accession>
<dbReference type="Proteomes" id="UP000677803">
    <property type="component" value="Unassembled WGS sequence"/>
</dbReference>
<dbReference type="SUPFAM" id="SSF49899">
    <property type="entry name" value="Concanavalin A-like lectins/glucanases"/>
    <property type="match status" value="1"/>
</dbReference>
<dbReference type="InterPro" id="IPR027370">
    <property type="entry name" value="Znf-RING_euk"/>
</dbReference>
<dbReference type="Pfam" id="PF13765">
    <property type="entry name" value="PRY"/>
    <property type="match status" value="1"/>
</dbReference>
<dbReference type="InterPro" id="IPR017907">
    <property type="entry name" value="Znf_RING_CS"/>
</dbReference>
<dbReference type="PANTHER" id="PTHR24103">
    <property type="entry name" value="E3 UBIQUITIN-PROTEIN LIGASE TRIM"/>
    <property type="match status" value="1"/>
</dbReference>
<name>A0A8S4B1L1_9TELE</name>
<dbReference type="InterPro" id="IPR003613">
    <property type="entry name" value="Ubox_domain"/>
</dbReference>
<evidence type="ECO:0000256" key="1">
    <source>
        <dbReference type="ARBA" id="ARBA00022723"/>
    </source>
</evidence>
<dbReference type="PROSITE" id="PS00518">
    <property type="entry name" value="ZF_RING_1"/>
    <property type="match status" value="1"/>
</dbReference>
<dbReference type="SUPFAM" id="SSF57845">
    <property type="entry name" value="B-box zinc-binding domain"/>
    <property type="match status" value="1"/>
</dbReference>
<dbReference type="Gene3D" id="3.30.160.60">
    <property type="entry name" value="Classic Zinc Finger"/>
    <property type="match status" value="1"/>
</dbReference>
<feature type="domain" description="B30.2/SPRY" evidence="7">
    <location>
        <begin position="270"/>
        <end position="456"/>
    </location>
</feature>
<evidence type="ECO:0000256" key="3">
    <source>
        <dbReference type="ARBA" id="ARBA00022833"/>
    </source>
</evidence>
<dbReference type="InterPro" id="IPR013083">
    <property type="entry name" value="Znf_RING/FYVE/PHD"/>
</dbReference>
<organism evidence="8 9">
    <name type="scientific">Menidia menidia</name>
    <name type="common">Atlantic silverside</name>
    <dbReference type="NCBI Taxonomy" id="238744"/>
    <lineage>
        <taxon>Eukaryota</taxon>
        <taxon>Metazoa</taxon>
        <taxon>Chordata</taxon>
        <taxon>Craniata</taxon>
        <taxon>Vertebrata</taxon>
        <taxon>Euteleostomi</taxon>
        <taxon>Actinopterygii</taxon>
        <taxon>Neopterygii</taxon>
        <taxon>Teleostei</taxon>
        <taxon>Neoteleostei</taxon>
        <taxon>Acanthomorphata</taxon>
        <taxon>Ovalentaria</taxon>
        <taxon>Atherinomorphae</taxon>
        <taxon>Atheriniformes</taxon>
        <taxon>Atherinopsidae</taxon>
        <taxon>Menidiinae</taxon>
        <taxon>Menidia</taxon>
    </lineage>
</organism>
<proteinExistence type="predicted"/>
<dbReference type="PROSITE" id="PS50188">
    <property type="entry name" value="B302_SPRY"/>
    <property type="match status" value="1"/>
</dbReference>
<dbReference type="SMART" id="SM00336">
    <property type="entry name" value="BBOX"/>
    <property type="match status" value="1"/>
</dbReference>
<dbReference type="SMART" id="SM00589">
    <property type="entry name" value="PRY"/>
    <property type="match status" value="1"/>
</dbReference>
<dbReference type="InterPro" id="IPR003877">
    <property type="entry name" value="SPRY_dom"/>
</dbReference>
<dbReference type="InterPro" id="IPR006574">
    <property type="entry name" value="PRY"/>
</dbReference>
<evidence type="ECO:0000256" key="4">
    <source>
        <dbReference type="PROSITE-ProRule" id="PRU00024"/>
    </source>
</evidence>
<dbReference type="Pfam" id="PF00622">
    <property type="entry name" value="SPRY"/>
    <property type="match status" value="1"/>
</dbReference>
<dbReference type="InterPro" id="IPR043136">
    <property type="entry name" value="B30.2/SPRY_sf"/>
</dbReference>
<comment type="caution">
    <text evidence="8">The sequence shown here is derived from an EMBL/GenBank/DDBJ whole genome shotgun (WGS) entry which is preliminary data.</text>
</comment>
<gene>
    <name evidence="8" type="ORF">MMEN_LOCUS11785</name>
</gene>
<dbReference type="GO" id="GO:0008270">
    <property type="term" value="F:zinc ion binding"/>
    <property type="evidence" value="ECO:0007669"/>
    <property type="project" value="UniProtKB-KW"/>
</dbReference>
<dbReference type="PRINTS" id="PR01407">
    <property type="entry name" value="BUTYPHLNCDUF"/>
</dbReference>
<dbReference type="InterPro" id="IPR000315">
    <property type="entry name" value="Znf_B-box"/>
</dbReference>
<dbReference type="Gene3D" id="3.30.40.10">
    <property type="entry name" value="Zinc/RING finger domain, C3HC4 (zinc finger)"/>
    <property type="match status" value="1"/>
</dbReference>
<evidence type="ECO:0000256" key="2">
    <source>
        <dbReference type="ARBA" id="ARBA00022771"/>
    </source>
</evidence>
<dbReference type="InterPro" id="IPR001841">
    <property type="entry name" value="Znf_RING"/>
</dbReference>
<dbReference type="GO" id="GO:0016567">
    <property type="term" value="P:protein ubiquitination"/>
    <property type="evidence" value="ECO:0007669"/>
    <property type="project" value="InterPro"/>
</dbReference>
<dbReference type="PROSITE" id="PS50119">
    <property type="entry name" value="ZF_BBOX"/>
    <property type="match status" value="1"/>
</dbReference>
<dbReference type="SMART" id="SM00184">
    <property type="entry name" value="RING"/>
    <property type="match status" value="1"/>
</dbReference>
<dbReference type="EMBL" id="CAJRST010012224">
    <property type="protein sequence ID" value="CAG5928119.1"/>
    <property type="molecule type" value="Genomic_DNA"/>
</dbReference>
<keyword evidence="2 4" id="KW-0863">Zinc-finger</keyword>
<feature type="domain" description="B box-type" evidence="6">
    <location>
        <begin position="86"/>
        <end position="127"/>
    </location>
</feature>
<sequence length="465" mass="52485">MASHASQPEEDCTCPVCCDLFTDPVVLLCGHSFCKLCIQGWWRQSGQNTCPVCKAIFPMAQPPPNLALRNLSDALRRTRDQAAAPASTEMCPLHGEKHKLFCREDLLPICVVCKEAKTHRRHNCVPLSEAAQDYRARFKTQLVNLKSKLGSYEKSKVSWDKVAAHIQAQQTEKTIKVEFQKLYKFLRAEEAARIDACRKEEAQKSLAMSIKILNLTAEILTLKEKIKAMEEEMSAEDFSFLLNVRTTIVKSKCKLPEVDTPSGALINQAKHIGNLQFSVWKKMAKIVQYITLDPNTACTQLTVSDNLTCSEKSQKKQPYPDNPERLGRYDILGCAGFASGKYSWDVEVGGYWAVGVAAKNKDQSSQKIWGIYMCICTNIVRELTPECCLREVEHKLFPQKVGVKLDYDRGTLSFYDLSRKRLIHTIKYTFTEEVFPYFREKAKLLPAELSVKMSASSPGMKTGAQ</sequence>
<protein>
    <submittedName>
        <fullName evidence="8">(Atlantic silverside) hypothetical protein</fullName>
    </submittedName>
</protein>
<reference evidence="8" key="1">
    <citation type="submission" date="2021-05" db="EMBL/GenBank/DDBJ databases">
        <authorList>
            <person name="Tigano A."/>
        </authorList>
    </citation>
    <scope>NUCLEOTIDE SEQUENCE</scope>
</reference>
<keyword evidence="1" id="KW-0479">Metal-binding</keyword>
<dbReference type="InterPro" id="IPR003879">
    <property type="entry name" value="Butyrophylin_SPRY"/>
</dbReference>
<dbReference type="OrthoDB" id="654191at2759"/>